<keyword evidence="1" id="KW-0614">Plasmid</keyword>
<name>A0A4D8PL41_9PROT</name>
<dbReference type="KEGG" id="aare:D3093_26900"/>
<gene>
    <name evidence="1" type="ORF">D3093_26900</name>
</gene>
<dbReference type="Pfam" id="PF08809">
    <property type="entry name" value="DUF1799"/>
    <property type="match status" value="1"/>
</dbReference>
<organism evidence="1 2">
    <name type="scientific">Azospirillum argentinense</name>
    <dbReference type="NCBI Taxonomy" id="2970906"/>
    <lineage>
        <taxon>Bacteria</taxon>
        <taxon>Pseudomonadati</taxon>
        <taxon>Pseudomonadota</taxon>
        <taxon>Alphaproteobacteria</taxon>
        <taxon>Rhodospirillales</taxon>
        <taxon>Azospirillaceae</taxon>
        <taxon>Azospirillum</taxon>
    </lineage>
</organism>
<protein>
    <submittedName>
        <fullName evidence="1">Uncharacterized protein</fullName>
    </submittedName>
</protein>
<geneLocation type="plasmid" evidence="1 2">
    <name>p3</name>
</geneLocation>
<dbReference type="AlphaFoldDB" id="A0A4D8PL41"/>
<accession>A0A4D8PL41</accession>
<dbReference type="EMBL" id="CP032324">
    <property type="protein sequence ID" value="QCN98916.1"/>
    <property type="molecule type" value="Genomic_DNA"/>
</dbReference>
<sequence>MGAPADHHRLLQGNRRFPAALKKLKAAARWWARGGKPAVPARRSGAAGTAKVAADLAAFGAPRELVDRWAGRATDQEDDPEAGHFRVRPDCWKAVSLFARLETQWQWVGSGMAGAERTGLRYEAIGVTAGMAGITMTTALFDDLQVMEAAALGELAKIMKERIDRLDRERPRGRGR</sequence>
<evidence type="ECO:0000313" key="1">
    <source>
        <dbReference type="EMBL" id="QCN98916.1"/>
    </source>
</evidence>
<evidence type="ECO:0000313" key="2">
    <source>
        <dbReference type="Proteomes" id="UP000298595"/>
    </source>
</evidence>
<proteinExistence type="predicted"/>
<reference evidence="1 2" key="1">
    <citation type="submission" date="2018-09" db="EMBL/GenBank/DDBJ databases">
        <title>Whole genome based analysis of evolution and adaptive divergence in Indian and Brazilian strains of Azospirillum brasilense.</title>
        <authorList>
            <person name="Singh C."/>
            <person name="Tripathi A.K."/>
        </authorList>
    </citation>
    <scope>NUCLEOTIDE SEQUENCE [LARGE SCALE GENOMIC DNA]</scope>
    <source>
        <strain evidence="1 2">MTCC4035</strain>
        <plasmid evidence="1 2">p3</plasmid>
    </source>
</reference>
<dbReference type="InterPro" id="IPR014915">
    <property type="entry name" value="Phage_TLS_TfmB"/>
</dbReference>
<dbReference type="Proteomes" id="UP000298595">
    <property type="component" value="Plasmid p3"/>
</dbReference>